<evidence type="ECO:0000259" key="7">
    <source>
        <dbReference type="Pfam" id="PF18052"/>
    </source>
</evidence>
<dbReference type="GO" id="GO:0006952">
    <property type="term" value="P:defense response"/>
    <property type="evidence" value="ECO:0007669"/>
    <property type="project" value="UniProtKB-KW"/>
</dbReference>
<evidence type="ECO:0000256" key="3">
    <source>
        <dbReference type="ARBA" id="ARBA00022741"/>
    </source>
</evidence>
<name>A0AAV7FBG4_ARIFI</name>
<dbReference type="GO" id="GO:0051707">
    <property type="term" value="P:response to other organism"/>
    <property type="evidence" value="ECO:0007669"/>
    <property type="project" value="UniProtKB-ARBA"/>
</dbReference>
<comment type="caution">
    <text evidence="9">The sequence shown here is derived from an EMBL/GenBank/DDBJ whole genome shotgun (WGS) entry which is preliminary data.</text>
</comment>
<dbReference type="Gene3D" id="1.20.5.4130">
    <property type="match status" value="1"/>
</dbReference>
<keyword evidence="10" id="KW-1185">Reference proteome</keyword>
<keyword evidence="3" id="KW-0547">Nucleotide-binding</keyword>
<dbReference type="SUPFAM" id="SSF52540">
    <property type="entry name" value="P-loop containing nucleoside triphosphate hydrolases"/>
    <property type="match status" value="1"/>
</dbReference>
<dbReference type="Pfam" id="PF23559">
    <property type="entry name" value="WHD_DRP"/>
    <property type="match status" value="1"/>
</dbReference>
<dbReference type="Gene3D" id="1.10.10.10">
    <property type="entry name" value="Winged helix-like DNA-binding domain superfamily/Winged helix DNA-binding domain"/>
    <property type="match status" value="1"/>
</dbReference>
<evidence type="ECO:0000313" key="9">
    <source>
        <dbReference type="EMBL" id="KAG9458542.1"/>
    </source>
</evidence>
<dbReference type="GO" id="GO:0043531">
    <property type="term" value="F:ADP binding"/>
    <property type="evidence" value="ECO:0007669"/>
    <property type="project" value="InterPro"/>
</dbReference>
<accession>A0AAV7FBG4</accession>
<dbReference type="PANTHER" id="PTHR36766:SF70">
    <property type="entry name" value="DISEASE RESISTANCE PROTEIN RGA4"/>
    <property type="match status" value="1"/>
</dbReference>
<keyword evidence="1" id="KW-0433">Leucine-rich repeat</keyword>
<gene>
    <name evidence="9" type="ORF">H6P81_003050</name>
</gene>
<keyword evidence="4" id="KW-0611">Plant defense</keyword>
<evidence type="ECO:0000256" key="1">
    <source>
        <dbReference type="ARBA" id="ARBA00022614"/>
    </source>
</evidence>
<dbReference type="Pfam" id="PF18052">
    <property type="entry name" value="Rx_N"/>
    <property type="match status" value="1"/>
</dbReference>
<dbReference type="Gene3D" id="3.80.10.10">
    <property type="entry name" value="Ribonuclease Inhibitor"/>
    <property type="match status" value="1"/>
</dbReference>
<keyword evidence="2" id="KW-0677">Repeat</keyword>
<organism evidence="9 10">
    <name type="scientific">Aristolochia fimbriata</name>
    <name type="common">White veined hardy Dutchman's pipe vine</name>
    <dbReference type="NCBI Taxonomy" id="158543"/>
    <lineage>
        <taxon>Eukaryota</taxon>
        <taxon>Viridiplantae</taxon>
        <taxon>Streptophyta</taxon>
        <taxon>Embryophyta</taxon>
        <taxon>Tracheophyta</taxon>
        <taxon>Spermatophyta</taxon>
        <taxon>Magnoliopsida</taxon>
        <taxon>Magnoliidae</taxon>
        <taxon>Piperales</taxon>
        <taxon>Aristolochiaceae</taxon>
        <taxon>Aristolochia</taxon>
    </lineage>
</organism>
<sequence length="602" mass="67789">MPVGEVILVNLLRVVLDKLGSPLFEELWLLLGVRKECQKLTSTLSAILAVLEDAEARQAESAVSDWLLRKLKDAAYQAEDIPDEFEIAALKKKIEDSSGRENQRYQFNNRSVSSGRVENPRPQTFSYVNESEIVGRVEDRSRLVNLLLGDGREDCGVAVIPVVGMGGLGKTTLAQLAYNHEQVRSYFGLKIWVCVSNDFDVRRIMKSIIESVSSSGNDLSDMDPMHHRLQNLLSGKRYLLVLDDVWNEDTERWENLRAVLGIGSWGSKILVTTRSERVASIVGTLPLVNLTGLSVNDCWTLLAQRALRGRRVEEVAEISPHGVQMVRRCGGVPLAAKVLGSLMFFKNGEREWASVANSEIWNLPNVENGVLPALRLSYDCLPSPLKPCFAYCSLFPKDYKISKTTLLKLWVAEGFISSSYKQAEEIGLDYFEDLLSRSFFRDIEKDSTGNITTCKMHDLICDLARSIAGSEFSRDAESIHETTRHASVSFNRNSWSTDLRALKKAKNLRTLLVCNATVYTPEVPGDIFSHLKNVRVLDLSRTFIRELPDTIGLLKHLRHLDLSSTKIERLANDICNLHKLQTLVNAYNMWTEKYGFDIQCTK</sequence>
<evidence type="ECO:0000259" key="6">
    <source>
        <dbReference type="Pfam" id="PF00931"/>
    </source>
</evidence>
<dbReference type="InterPro" id="IPR032675">
    <property type="entry name" value="LRR_dom_sf"/>
</dbReference>
<feature type="domain" description="Disease resistance N-terminal" evidence="7">
    <location>
        <begin position="12"/>
        <end position="100"/>
    </location>
</feature>
<dbReference type="InterPro" id="IPR001611">
    <property type="entry name" value="Leu-rich_rpt"/>
</dbReference>
<reference evidence="9 10" key="1">
    <citation type="submission" date="2021-07" db="EMBL/GenBank/DDBJ databases">
        <title>The Aristolochia fimbriata genome: insights into angiosperm evolution, floral development and chemical biosynthesis.</title>
        <authorList>
            <person name="Jiao Y."/>
        </authorList>
    </citation>
    <scope>NUCLEOTIDE SEQUENCE [LARGE SCALE GENOMIC DNA]</scope>
    <source>
        <strain evidence="9">IBCAS-2021</strain>
        <tissue evidence="9">Leaf</tissue>
    </source>
</reference>
<dbReference type="SMART" id="SM00369">
    <property type="entry name" value="LRR_TYP"/>
    <property type="match status" value="2"/>
</dbReference>
<dbReference type="InterPro" id="IPR041118">
    <property type="entry name" value="Rx_N"/>
</dbReference>
<dbReference type="FunFam" id="3.40.50.300:FF:001091">
    <property type="entry name" value="Probable disease resistance protein At1g61300"/>
    <property type="match status" value="1"/>
</dbReference>
<evidence type="ECO:0000313" key="10">
    <source>
        <dbReference type="Proteomes" id="UP000825729"/>
    </source>
</evidence>
<dbReference type="PANTHER" id="PTHR36766">
    <property type="entry name" value="PLANT BROAD-SPECTRUM MILDEW RESISTANCE PROTEIN RPW8"/>
    <property type="match status" value="1"/>
</dbReference>
<dbReference type="InterPro" id="IPR036388">
    <property type="entry name" value="WH-like_DNA-bd_sf"/>
</dbReference>
<dbReference type="InterPro" id="IPR027417">
    <property type="entry name" value="P-loop_NTPase"/>
</dbReference>
<protein>
    <recommendedName>
        <fullName evidence="11">Disease resistance protein RGA3</fullName>
    </recommendedName>
</protein>
<dbReference type="Proteomes" id="UP000825729">
    <property type="component" value="Unassembled WGS sequence"/>
</dbReference>
<evidence type="ECO:0008006" key="11">
    <source>
        <dbReference type="Google" id="ProtNLM"/>
    </source>
</evidence>
<dbReference type="FunFam" id="1.10.10.10:FF:000322">
    <property type="entry name" value="Probable disease resistance protein At1g63360"/>
    <property type="match status" value="1"/>
</dbReference>
<dbReference type="GO" id="GO:0005524">
    <property type="term" value="F:ATP binding"/>
    <property type="evidence" value="ECO:0007669"/>
    <property type="project" value="UniProtKB-KW"/>
</dbReference>
<evidence type="ECO:0000256" key="5">
    <source>
        <dbReference type="ARBA" id="ARBA00022840"/>
    </source>
</evidence>
<dbReference type="InterPro" id="IPR003591">
    <property type="entry name" value="Leu-rich_rpt_typical-subtyp"/>
</dbReference>
<evidence type="ECO:0000259" key="8">
    <source>
        <dbReference type="Pfam" id="PF23559"/>
    </source>
</evidence>
<dbReference type="Pfam" id="PF00931">
    <property type="entry name" value="NB-ARC"/>
    <property type="match status" value="1"/>
</dbReference>
<dbReference type="InterPro" id="IPR042197">
    <property type="entry name" value="Apaf_helical"/>
</dbReference>
<dbReference type="EMBL" id="JAINDJ010000002">
    <property type="protein sequence ID" value="KAG9458542.1"/>
    <property type="molecule type" value="Genomic_DNA"/>
</dbReference>
<feature type="domain" description="NB-ARC" evidence="6">
    <location>
        <begin position="153"/>
        <end position="308"/>
    </location>
</feature>
<evidence type="ECO:0000256" key="4">
    <source>
        <dbReference type="ARBA" id="ARBA00022821"/>
    </source>
</evidence>
<dbReference type="InterPro" id="IPR002182">
    <property type="entry name" value="NB-ARC"/>
</dbReference>
<evidence type="ECO:0000256" key="2">
    <source>
        <dbReference type="ARBA" id="ARBA00022737"/>
    </source>
</evidence>
<dbReference type="SUPFAM" id="SSF52058">
    <property type="entry name" value="L domain-like"/>
    <property type="match status" value="1"/>
</dbReference>
<dbReference type="InterPro" id="IPR058922">
    <property type="entry name" value="WHD_DRP"/>
</dbReference>
<dbReference type="PRINTS" id="PR00364">
    <property type="entry name" value="DISEASERSIST"/>
</dbReference>
<keyword evidence="5" id="KW-0067">ATP-binding</keyword>
<dbReference type="AlphaFoldDB" id="A0AAV7FBG4"/>
<feature type="domain" description="Disease resistance protein winged helix" evidence="8">
    <location>
        <begin position="394"/>
        <end position="464"/>
    </location>
</feature>
<proteinExistence type="predicted"/>
<dbReference type="Pfam" id="PF13855">
    <property type="entry name" value="LRR_8"/>
    <property type="match status" value="1"/>
</dbReference>
<dbReference type="Gene3D" id="1.10.8.430">
    <property type="entry name" value="Helical domain of apoptotic protease-activating factors"/>
    <property type="match status" value="1"/>
</dbReference>
<dbReference type="Gene3D" id="3.40.50.300">
    <property type="entry name" value="P-loop containing nucleotide triphosphate hydrolases"/>
    <property type="match status" value="1"/>
</dbReference>